<dbReference type="AlphaFoldDB" id="A0A699QCN9"/>
<dbReference type="EMBL" id="BKCJ010977879">
    <property type="protein sequence ID" value="GFC58521.1"/>
    <property type="molecule type" value="Genomic_DNA"/>
</dbReference>
<accession>A0A699QCN9</accession>
<evidence type="ECO:0000313" key="1">
    <source>
        <dbReference type="EMBL" id="GFC58521.1"/>
    </source>
</evidence>
<name>A0A699QCN9_TANCI</name>
<protein>
    <submittedName>
        <fullName evidence="1">Spermatogenesis-associated protein 20 isoform X1</fullName>
    </submittedName>
</protein>
<proteinExistence type="predicted"/>
<sequence length="61" mass="6672">IDPSDEEEMRFWEEKNPNISAMAKSNFAAENVVALVCKDFACKAPVTDPESLEALLLSGKA</sequence>
<feature type="non-terminal residue" evidence="1">
    <location>
        <position position="1"/>
    </location>
</feature>
<gene>
    <name evidence="1" type="ORF">Tci_830491</name>
</gene>
<reference evidence="1" key="1">
    <citation type="journal article" date="2019" name="Sci. Rep.">
        <title>Draft genome of Tanacetum cinerariifolium, the natural source of mosquito coil.</title>
        <authorList>
            <person name="Yamashiro T."/>
            <person name="Shiraishi A."/>
            <person name="Satake H."/>
            <person name="Nakayama K."/>
        </authorList>
    </citation>
    <scope>NUCLEOTIDE SEQUENCE</scope>
</reference>
<comment type="caution">
    <text evidence="1">The sequence shown here is derived from an EMBL/GenBank/DDBJ whole genome shotgun (WGS) entry which is preliminary data.</text>
</comment>
<organism evidence="1">
    <name type="scientific">Tanacetum cinerariifolium</name>
    <name type="common">Dalmatian daisy</name>
    <name type="synonym">Chrysanthemum cinerariifolium</name>
    <dbReference type="NCBI Taxonomy" id="118510"/>
    <lineage>
        <taxon>Eukaryota</taxon>
        <taxon>Viridiplantae</taxon>
        <taxon>Streptophyta</taxon>
        <taxon>Embryophyta</taxon>
        <taxon>Tracheophyta</taxon>
        <taxon>Spermatophyta</taxon>
        <taxon>Magnoliopsida</taxon>
        <taxon>eudicotyledons</taxon>
        <taxon>Gunneridae</taxon>
        <taxon>Pentapetalae</taxon>
        <taxon>asterids</taxon>
        <taxon>campanulids</taxon>
        <taxon>Asterales</taxon>
        <taxon>Asteraceae</taxon>
        <taxon>Asteroideae</taxon>
        <taxon>Anthemideae</taxon>
        <taxon>Anthemidinae</taxon>
        <taxon>Tanacetum</taxon>
    </lineage>
</organism>